<dbReference type="PANTHER" id="PTHR46825:SF9">
    <property type="entry name" value="BETA-LACTAMASE-RELATED DOMAIN-CONTAINING PROTEIN"/>
    <property type="match status" value="1"/>
</dbReference>
<dbReference type="EMBL" id="BAEN01000021">
    <property type="protein sequence ID" value="GAC13475.1"/>
    <property type="molecule type" value="Genomic_DNA"/>
</dbReference>
<accession>K6YQ68</accession>
<dbReference type="InterPro" id="IPR012338">
    <property type="entry name" value="Beta-lactam/transpept-like"/>
</dbReference>
<dbReference type="Gene3D" id="3.40.710.10">
    <property type="entry name" value="DD-peptidase/beta-lactamase superfamily"/>
    <property type="match status" value="1"/>
</dbReference>
<name>K6YQ68_9ALTE</name>
<keyword evidence="3" id="KW-1185">Reference proteome</keyword>
<evidence type="ECO:0000313" key="2">
    <source>
        <dbReference type="EMBL" id="GAC13475.1"/>
    </source>
</evidence>
<dbReference type="Pfam" id="PF00144">
    <property type="entry name" value="Beta-lactamase"/>
    <property type="match status" value="1"/>
</dbReference>
<dbReference type="Proteomes" id="UP000006334">
    <property type="component" value="Unassembled WGS sequence"/>
</dbReference>
<gene>
    <name evidence="2" type="ORF">GLIP_0830</name>
</gene>
<dbReference type="eggNOG" id="COG1680">
    <property type="taxonomic scope" value="Bacteria"/>
</dbReference>
<dbReference type="STRING" id="1127673.GLIP_0830"/>
<dbReference type="InterPro" id="IPR050491">
    <property type="entry name" value="AmpC-like"/>
</dbReference>
<dbReference type="SUPFAM" id="SSF56601">
    <property type="entry name" value="beta-lactamase/transpeptidase-like"/>
    <property type="match status" value="1"/>
</dbReference>
<evidence type="ECO:0000259" key="1">
    <source>
        <dbReference type="Pfam" id="PF00144"/>
    </source>
</evidence>
<reference evidence="2 3" key="1">
    <citation type="journal article" date="2017" name="Antonie Van Leeuwenhoek">
        <title>Rhizobium rhizosphaerae sp. nov., a novel species isolated from rice rhizosphere.</title>
        <authorList>
            <person name="Zhao J.J."/>
            <person name="Zhang J."/>
            <person name="Zhang R.J."/>
            <person name="Zhang C.W."/>
            <person name="Yin H.Q."/>
            <person name="Zhang X.X."/>
        </authorList>
    </citation>
    <scope>NUCLEOTIDE SEQUENCE [LARGE SCALE GENOMIC DNA]</scope>
    <source>
        <strain evidence="2 3">E3</strain>
    </source>
</reference>
<dbReference type="PANTHER" id="PTHR46825">
    <property type="entry name" value="D-ALANYL-D-ALANINE-CARBOXYPEPTIDASE/ENDOPEPTIDASE AMPH"/>
    <property type="match status" value="1"/>
</dbReference>
<proteinExistence type="predicted"/>
<organism evidence="2 3">
    <name type="scientific">Aliiglaciecola lipolytica E3</name>
    <dbReference type="NCBI Taxonomy" id="1127673"/>
    <lineage>
        <taxon>Bacteria</taxon>
        <taxon>Pseudomonadati</taxon>
        <taxon>Pseudomonadota</taxon>
        <taxon>Gammaproteobacteria</taxon>
        <taxon>Alteromonadales</taxon>
        <taxon>Alteromonadaceae</taxon>
        <taxon>Aliiglaciecola</taxon>
    </lineage>
</organism>
<feature type="domain" description="Beta-lactamase-related" evidence="1">
    <location>
        <begin position="58"/>
        <end position="380"/>
    </location>
</feature>
<comment type="caution">
    <text evidence="2">The sequence shown here is derived from an EMBL/GenBank/DDBJ whole genome shotgun (WGS) entry which is preliminary data.</text>
</comment>
<protein>
    <submittedName>
        <fullName evidence="2">Penicillin-binding protein</fullName>
    </submittedName>
</protein>
<dbReference type="InterPro" id="IPR001466">
    <property type="entry name" value="Beta-lactam-related"/>
</dbReference>
<dbReference type="AlphaFoldDB" id="K6YQ68"/>
<sequence>MDKFKITSIKNLWEIENMNNFNRLIFILPFFILQMDAFASSAKSISLDNTLRTLIPADEPGCSVGVFENGNALIKNGYGLANAELNVAMSDHNVHRMASVSKQFTAMAVRLLADEGKIDLNKDISTYVTNLPMYGTKVSIESIIGHTAGMGDYDLISTYDYPDDFKAEKGALNLKAVSGHPFRIGNEDYLSVSEFHDVVKTLPLILPPETEWRYSNMGYIILAILVEEVSGLTLREYADKHIFKPLEMNNTFFADDANELVNNRAYGYTKDNDGNYINNMTNLFVVGDGGLHTNISDMQKWDAQFYAPKLGKNPTAFIQAFMQPNSSLAVNPVNENETHYANGQFISNSENGLVVHHSGGWLGARIIYRRYPDRQFMNLVMCSNTSIDDRKIADAIDKWYFGE</sequence>
<evidence type="ECO:0000313" key="3">
    <source>
        <dbReference type="Proteomes" id="UP000006334"/>
    </source>
</evidence>